<dbReference type="GO" id="GO:0030036">
    <property type="term" value="P:actin cytoskeleton organization"/>
    <property type="evidence" value="ECO:0007669"/>
    <property type="project" value="InterPro"/>
</dbReference>
<dbReference type="InterPro" id="IPR015425">
    <property type="entry name" value="FH2_Formin"/>
</dbReference>
<dbReference type="Gene3D" id="1.25.10.10">
    <property type="entry name" value="Leucine-rich Repeat Variant"/>
    <property type="match status" value="1"/>
</dbReference>
<dbReference type="InterPro" id="IPR014767">
    <property type="entry name" value="DAD_dom"/>
</dbReference>
<dbReference type="InterPro" id="IPR011989">
    <property type="entry name" value="ARM-like"/>
</dbReference>
<dbReference type="InterPro" id="IPR051425">
    <property type="entry name" value="Formin_Homology"/>
</dbReference>
<dbReference type="InterPro" id="IPR010472">
    <property type="entry name" value="FH3_dom"/>
</dbReference>
<dbReference type="SUPFAM" id="SSF48371">
    <property type="entry name" value="ARM repeat"/>
    <property type="match status" value="1"/>
</dbReference>
<dbReference type="Proteomes" id="UP000694383">
    <property type="component" value="Unplaced"/>
</dbReference>
<feature type="compositionally biased region" description="Pro residues" evidence="2">
    <location>
        <begin position="430"/>
        <end position="441"/>
    </location>
</feature>
<dbReference type="InterPro" id="IPR042201">
    <property type="entry name" value="FH2_Formin_sf"/>
</dbReference>
<dbReference type="Gene3D" id="1.20.58.2220">
    <property type="entry name" value="Formin, FH2 domain"/>
    <property type="match status" value="2"/>
</dbReference>
<dbReference type="Pfam" id="PF02181">
    <property type="entry name" value="FH2"/>
    <property type="match status" value="1"/>
</dbReference>
<feature type="compositionally biased region" description="Low complexity" evidence="2">
    <location>
        <begin position="442"/>
        <end position="451"/>
    </location>
</feature>
<evidence type="ECO:0000313" key="7">
    <source>
        <dbReference type="Proteomes" id="UP000694383"/>
    </source>
</evidence>
<reference evidence="6" key="1">
    <citation type="submission" date="2025-08" db="UniProtKB">
        <authorList>
            <consortium name="Ensembl"/>
        </authorList>
    </citation>
    <scope>IDENTIFICATION</scope>
</reference>
<dbReference type="InterPro" id="IPR016024">
    <property type="entry name" value="ARM-type_fold"/>
</dbReference>
<dbReference type="Ensembl" id="ENSOSIT00000054432.1">
    <property type="protein sequence ID" value="ENSOSIP00000051849.1"/>
    <property type="gene ID" value="ENSOSIG00000023983.1"/>
</dbReference>
<evidence type="ECO:0000313" key="6">
    <source>
        <dbReference type="Ensembl" id="ENSOSIP00000051849.1"/>
    </source>
</evidence>
<dbReference type="PROSITE" id="PS51231">
    <property type="entry name" value="DAD"/>
    <property type="match status" value="1"/>
</dbReference>
<evidence type="ECO:0000256" key="2">
    <source>
        <dbReference type="SAM" id="MobiDB-lite"/>
    </source>
</evidence>
<evidence type="ECO:0000259" key="3">
    <source>
        <dbReference type="PROSITE" id="PS51231"/>
    </source>
</evidence>
<feature type="domain" description="FH2" evidence="5">
    <location>
        <begin position="506"/>
        <end position="913"/>
    </location>
</feature>
<feature type="domain" description="GBD/FH3" evidence="4">
    <location>
        <begin position="40"/>
        <end position="396"/>
    </location>
</feature>
<keyword evidence="7" id="KW-1185">Reference proteome</keyword>
<dbReference type="SMART" id="SM01140">
    <property type="entry name" value="Drf_GBD"/>
    <property type="match status" value="1"/>
</dbReference>
<dbReference type="GO" id="GO:0090263">
    <property type="term" value="P:positive regulation of canonical Wnt signaling pathway"/>
    <property type="evidence" value="ECO:0007669"/>
    <property type="project" value="TreeGrafter"/>
</dbReference>
<evidence type="ECO:0000259" key="5">
    <source>
        <dbReference type="PROSITE" id="PS51444"/>
    </source>
</evidence>
<dbReference type="PANTHER" id="PTHR45725">
    <property type="entry name" value="FORMIN HOMOLOGY 2 FAMILY MEMBER"/>
    <property type="match status" value="1"/>
</dbReference>
<reference evidence="6" key="2">
    <citation type="submission" date="2025-09" db="UniProtKB">
        <authorList>
            <consortium name="Ensembl"/>
        </authorList>
    </citation>
    <scope>IDENTIFICATION</scope>
</reference>
<feature type="coiled-coil region" evidence="1">
    <location>
        <begin position="843"/>
        <end position="920"/>
    </location>
</feature>
<dbReference type="GO" id="GO:0048715">
    <property type="term" value="P:negative regulation of oligodendrocyte differentiation"/>
    <property type="evidence" value="ECO:0007669"/>
    <property type="project" value="TreeGrafter"/>
</dbReference>
<evidence type="ECO:0000256" key="1">
    <source>
        <dbReference type="SAM" id="Coils"/>
    </source>
</evidence>
<dbReference type="Pfam" id="PF06367">
    <property type="entry name" value="Drf_FH3"/>
    <property type="match status" value="1"/>
</dbReference>
<organism evidence="6 7">
    <name type="scientific">Oryzias sinensis</name>
    <name type="common">Chinese medaka</name>
    <dbReference type="NCBI Taxonomy" id="183150"/>
    <lineage>
        <taxon>Eukaryota</taxon>
        <taxon>Metazoa</taxon>
        <taxon>Chordata</taxon>
        <taxon>Craniata</taxon>
        <taxon>Vertebrata</taxon>
        <taxon>Euteleostomi</taxon>
        <taxon>Actinopterygii</taxon>
        <taxon>Neopterygii</taxon>
        <taxon>Teleostei</taxon>
        <taxon>Neoteleostei</taxon>
        <taxon>Acanthomorphata</taxon>
        <taxon>Ovalentaria</taxon>
        <taxon>Atherinomorphae</taxon>
        <taxon>Beloniformes</taxon>
        <taxon>Adrianichthyidae</taxon>
        <taxon>Oryziinae</taxon>
        <taxon>Oryzias</taxon>
    </lineage>
</organism>
<dbReference type="GO" id="GO:0031267">
    <property type="term" value="F:small GTPase binding"/>
    <property type="evidence" value="ECO:0007669"/>
    <property type="project" value="InterPro"/>
</dbReference>
<proteinExistence type="predicted"/>
<dbReference type="InterPro" id="IPR014768">
    <property type="entry name" value="GBD/FH3_dom"/>
</dbReference>
<name>A0A8C8A3H1_9TELE</name>
<dbReference type="PROSITE" id="PS51444">
    <property type="entry name" value="FH2"/>
    <property type="match status" value="1"/>
</dbReference>
<dbReference type="Pfam" id="PF06371">
    <property type="entry name" value="Drf_GBD"/>
    <property type="match status" value="1"/>
</dbReference>
<sequence length="983" mass="112387">MPPRKRTRPGLGFLCCFVGSEPLEINLKDSVPLQLLEFTAPIPPAEELHARFSELVVSTQNIEVESIIEQEDPNKLATSWPDYYIDRIDSMAAMQTLFSFDEEEMEIRNKVVEDLKTALRTQPMRFVTRFIELNGLTCLLNFLRSMDCETSESRVHTSVIGCIKALMNNSQGRAHVLVHPQSINTISQSLRTENIKTKVAVLEILGAVCLVPDGHKKVLQAMGHYQTYAAERTRFQSLLNELDKSKGRYRDEVNLKTAIMSFINAVLNAGAGEDSLEFRLHLRYEFLMLGIQPVIDKLREHENATLDRHLDFFEMVRNEDDSELAKRFDMTHVNTKSAGTMFEVIKKKLSHTEAYPHLLSLLQHCLQIPYRRGSLQYWQLLDRILQQIVMQDDMGEDPDAAPLDNFNIKNIIRKSLSCFVFQHSLNVFASPPPPPGAPMAPPQQQMMGGMPSLLPFSCPAPPPPPPPGAPPPPPGAPPPPPGAPPVFGSVPPLMPLPFMSGNTPRSKSIPQPSHPLKSFNWTKLGENMIYGTIWNDIDDLKAFEILDLKDIEKMFSAYQRQQVCNNGVAYCMFEYHVANVTVHSELEPLCTLEWVGCLEKDTGSLDDIYTNSRKIRELSVIDGRRAQNCVILLSKLKMTNEEIKRAILEMDEREELSKDMLEQLLKFVPERSDMELLEEHKHELERMARADRFLFEMSRIDHYQQRLQALFFKKKFAERLAETKPKVEAILIASMEVVRSKRLTQILEVVLAFGNFMNKGQRGNAYGFRVSSLNKIADTKSSIDRNITMLHYLIMIFEKNYPDILHVQQDLTLEGQGMYRPKERGDKFLAVIGDFITVAGFSFSELEDQLAEAKDKFAKALKHFGEEEGRIQPDDFFGIFDAFLQSFSEAQQDLENMQRRKEEEKKRAQMETMLKVQRERERRAKKGDASDEVVGEFDDLVCALRSGEVFDKDLNKFKRNRKRSVNQLVDSDGRERAVTRMDC</sequence>
<feature type="region of interest" description="Disordered" evidence="2">
    <location>
        <begin position="430"/>
        <end position="487"/>
    </location>
</feature>
<dbReference type="PROSITE" id="PS51232">
    <property type="entry name" value="GBD_FH3"/>
    <property type="match status" value="1"/>
</dbReference>
<dbReference type="GO" id="GO:0003779">
    <property type="term" value="F:actin binding"/>
    <property type="evidence" value="ECO:0007669"/>
    <property type="project" value="InterPro"/>
</dbReference>
<evidence type="ECO:0000259" key="4">
    <source>
        <dbReference type="PROSITE" id="PS51232"/>
    </source>
</evidence>
<dbReference type="AlphaFoldDB" id="A0A8C8A3H1"/>
<dbReference type="SUPFAM" id="SSF101447">
    <property type="entry name" value="Formin homology 2 domain (FH2 domain)"/>
    <property type="match status" value="1"/>
</dbReference>
<dbReference type="SMART" id="SM00498">
    <property type="entry name" value="FH2"/>
    <property type="match status" value="1"/>
</dbReference>
<dbReference type="FunFam" id="1.25.10.10:FF:001592">
    <property type="entry name" value="Uncharacterized protein"/>
    <property type="match status" value="1"/>
</dbReference>
<dbReference type="SMART" id="SM01139">
    <property type="entry name" value="Drf_FH3"/>
    <property type="match status" value="1"/>
</dbReference>
<dbReference type="GeneTree" id="ENSGT00940000157801"/>
<protein>
    <submittedName>
        <fullName evidence="6">Dishevelled associated activator of morphogenesis 2</fullName>
    </submittedName>
</protein>
<keyword evidence="1" id="KW-0175">Coiled coil</keyword>
<feature type="compositionally biased region" description="Pro residues" evidence="2">
    <location>
        <begin position="458"/>
        <end position="484"/>
    </location>
</feature>
<dbReference type="InterPro" id="IPR010473">
    <property type="entry name" value="GTPase-bd"/>
</dbReference>
<feature type="domain" description="DAD" evidence="3">
    <location>
        <begin position="930"/>
        <end position="962"/>
    </location>
</feature>
<dbReference type="Gene3D" id="1.10.238.150">
    <property type="entry name" value="Formin, FH3 diaphanous domain"/>
    <property type="match status" value="1"/>
</dbReference>
<dbReference type="PANTHER" id="PTHR45725:SF7">
    <property type="entry name" value="DISHEVELED-ASSOCIATED ACTIVATOR OF MORPHOGENESIS 2"/>
    <property type="match status" value="1"/>
</dbReference>
<accession>A0A8C8A3H1</accession>
<dbReference type="GO" id="GO:2000050">
    <property type="term" value="P:regulation of non-canonical Wnt signaling pathway"/>
    <property type="evidence" value="ECO:0007669"/>
    <property type="project" value="TreeGrafter"/>
</dbReference>